<organism evidence="2 3">
    <name type="scientific">Sporosarcina psychrophila</name>
    <name type="common">Bacillus psychrophilus</name>
    <dbReference type="NCBI Taxonomy" id="1476"/>
    <lineage>
        <taxon>Bacteria</taxon>
        <taxon>Bacillati</taxon>
        <taxon>Bacillota</taxon>
        <taxon>Bacilli</taxon>
        <taxon>Bacillales</taxon>
        <taxon>Caryophanaceae</taxon>
        <taxon>Sporosarcina</taxon>
    </lineage>
</organism>
<name>A0ABV2K8P7_SPOPS</name>
<sequence>MDVATERLVFPMKIILSKEALLWFKEEMEAEPGDAIRFFARYGGSSSIQAGFSLGVTKEQPDEVAIETEHNSVRYYIESRDKWYFLGHDLHVNVDPKLHELIYSYEKA</sequence>
<protein>
    <submittedName>
        <fullName evidence="2">Uncharacterized protein YneR</fullName>
    </submittedName>
</protein>
<reference evidence="2 3" key="1">
    <citation type="submission" date="2024-06" db="EMBL/GenBank/DDBJ databases">
        <title>Sorghum-associated microbial communities from plants grown in Nebraska, USA.</title>
        <authorList>
            <person name="Schachtman D."/>
        </authorList>
    </citation>
    <scope>NUCLEOTIDE SEQUENCE [LARGE SCALE GENOMIC DNA]</scope>
    <source>
        <strain evidence="2 3">1288</strain>
    </source>
</reference>
<accession>A0ABV2K8P7</accession>
<evidence type="ECO:0000256" key="1">
    <source>
        <dbReference type="ARBA" id="ARBA00006718"/>
    </source>
</evidence>
<dbReference type="SUPFAM" id="SSF89360">
    <property type="entry name" value="HesB-like domain"/>
    <property type="match status" value="1"/>
</dbReference>
<evidence type="ECO:0000313" key="2">
    <source>
        <dbReference type="EMBL" id="MET3656980.1"/>
    </source>
</evidence>
<dbReference type="PIRSF" id="PIRSF034852">
    <property type="entry name" value="UCP034852"/>
    <property type="match status" value="1"/>
</dbReference>
<dbReference type="InterPro" id="IPR008326">
    <property type="entry name" value="PdhI-like"/>
</dbReference>
<dbReference type="EMBL" id="JBEPME010000002">
    <property type="protein sequence ID" value="MET3656980.1"/>
    <property type="molecule type" value="Genomic_DNA"/>
</dbReference>
<proteinExistence type="inferred from homology"/>
<gene>
    <name evidence="2" type="ORF">ABIC55_002067</name>
</gene>
<evidence type="ECO:0000313" key="3">
    <source>
        <dbReference type="Proteomes" id="UP001549104"/>
    </source>
</evidence>
<comment type="similarity">
    <text evidence="1">Belongs to the HesB/IscA family.</text>
</comment>
<dbReference type="Proteomes" id="UP001549104">
    <property type="component" value="Unassembled WGS sequence"/>
</dbReference>
<dbReference type="InterPro" id="IPR035903">
    <property type="entry name" value="HesB-like_dom_sf"/>
</dbReference>
<keyword evidence="3" id="KW-1185">Reference proteome</keyword>
<comment type="caution">
    <text evidence="2">The sequence shown here is derived from an EMBL/GenBank/DDBJ whole genome shotgun (WGS) entry which is preliminary data.</text>
</comment>